<evidence type="ECO:0000313" key="2">
    <source>
        <dbReference type="Proteomes" id="UP001327560"/>
    </source>
</evidence>
<dbReference type="EMBL" id="CP136897">
    <property type="protein sequence ID" value="WOL17938.1"/>
    <property type="molecule type" value="Genomic_DNA"/>
</dbReference>
<reference evidence="1 2" key="1">
    <citation type="submission" date="2023-10" db="EMBL/GenBank/DDBJ databases">
        <title>Chromosome-scale genome assembly provides insights into flower coloration mechanisms of Canna indica.</title>
        <authorList>
            <person name="Li C."/>
        </authorList>
    </citation>
    <scope>NUCLEOTIDE SEQUENCE [LARGE SCALE GENOMIC DNA]</scope>
    <source>
        <tissue evidence="1">Flower</tissue>
    </source>
</reference>
<dbReference type="AlphaFoldDB" id="A0AAQ3QQP0"/>
<keyword evidence="2" id="KW-1185">Reference proteome</keyword>
<organism evidence="1 2">
    <name type="scientific">Canna indica</name>
    <name type="common">Indian-shot</name>
    <dbReference type="NCBI Taxonomy" id="4628"/>
    <lineage>
        <taxon>Eukaryota</taxon>
        <taxon>Viridiplantae</taxon>
        <taxon>Streptophyta</taxon>
        <taxon>Embryophyta</taxon>
        <taxon>Tracheophyta</taxon>
        <taxon>Spermatophyta</taxon>
        <taxon>Magnoliopsida</taxon>
        <taxon>Liliopsida</taxon>
        <taxon>Zingiberales</taxon>
        <taxon>Cannaceae</taxon>
        <taxon>Canna</taxon>
    </lineage>
</organism>
<dbReference type="Proteomes" id="UP001327560">
    <property type="component" value="Chromosome 8"/>
</dbReference>
<proteinExistence type="predicted"/>
<name>A0AAQ3QQP0_9LILI</name>
<gene>
    <name evidence="1" type="ORF">Cni_G26731</name>
</gene>
<evidence type="ECO:0000313" key="1">
    <source>
        <dbReference type="EMBL" id="WOL17938.1"/>
    </source>
</evidence>
<protein>
    <submittedName>
        <fullName evidence="1">Uncharacterized protein</fullName>
    </submittedName>
</protein>
<sequence length="96" mass="11143">MRKEERERTNAMSYFFARLRLARPTGFLQPRFHCSLSPTPPINSKLFVAGLRSLICVVLSSPVADLVALAWMKVYHGMWMRSLSKMRFPPSERSRK</sequence>
<accession>A0AAQ3QQP0</accession>